<reference evidence="2 3" key="1">
    <citation type="submission" date="2019-01" db="EMBL/GenBank/DDBJ databases">
        <title>Draft genome sequence of Psathyrella aberdarensis IHI B618.</title>
        <authorList>
            <person name="Buettner E."/>
            <person name="Kellner H."/>
        </authorList>
    </citation>
    <scope>NUCLEOTIDE SEQUENCE [LARGE SCALE GENOMIC DNA]</scope>
    <source>
        <strain evidence="2 3">IHI B618</strain>
    </source>
</reference>
<comment type="caution">
    <text evidence="2">The sequence shown here is derived from an EMBL/GenBank/DDBJ whole genome shotgun (WGS) entry which is preliminary data.</text>
</comment>
<sequence length="259" mass="27833">MNFLHPRTRTPPADSSVKTLHSDETAPMAAGTTPEAAHSKRTFGLSEIANMFIKLRRHQRRATVSSQRLLTAPSADGEVAATSTPGQESSSPSPSTGTPLGRVPSISSPTRIHVRKFNSSPYGKSSAQARGKPHHLVSCSADVAISHPGMKEAAVPGVQAMPVEYTDRFECVGAVNVTTLLRATRNTLLETVMKLGANALVDEQWDCIISGPKNGVYKVQTRYAASATRCQRPDPRRPVALDQAKGIPGLMTILRREDS</sequence>
<feature type="compositionally biased region" description="Low complexity" evidence="1">
    <location>
        <begin position="82"/>
        <end position="99"/>
    </location>
</feature>
<protein>
    <submittedName>
        <fullName evidence="2">Uncharacterized protein</fullName>
    </submittedName>
</protein>
<dbReference type="Proteomes" id="UP000290288">
    <property type="component" value="Unassembled WGS sequence"/>
</dbReference>
<name>A0A4Q2D8F4_9AGAR</name>
<feature type="region of interest" description="Disordered" evidence="1">
    <location>
        <begin position="58"/>
        <end position="131"/>
    </location>
</feature>
<feature type="compositionally biased region" description="Polar residues" evidence="1">
    <location>
        <begin position="117"/>
        <end position="128"/>
    </location>
</feature>
<evidence type="ECO:0000313" key="2">
    <source>
        <dbReference type="EMBL" id="RXW15202.1"/>
    </source>
</evidence>
<proteinExistence type="predicted"/>
<dbReference type="STRING" id="2316362.A0A4Q2D8F4"/>
<evidence type="ECO:0000313" key="3">
    <source>
        <dbReference type="Proteomes" id="UP000290288"/>
    </source>
</evidence>
<accession>A0A4Q2D8F4</accession>
<dbReference type="EMBL" id="SDEE01000582">
    <property type="protein sequence ID" value="RXW15202.1"/>
    <property type="molecule type" value="Genomic_DNA"/>
</dbReference>
<organism evidence="2 3">
    <name type="scientific">Candolleomyces aberdarensis</name>
    <dbReference type="NCBI Taxonomy" id="2316362"/>
    <lineage>
        <taxon>Eukaryota</taxon>
        <taxon>Fungi</taxon>
        <taxon>Dikarya</taxon>
        <taxon>Basidiomycota</taxon>
        <taxon>Agaricomycotina</taxon>
        <taxon>Agaricomycetes</taxon>
        <taxon>Agaricomycetidae</taxon>
        <taxon>Agaricales</taxon>
        <taxon>Agaricineae</taxon>
        <taxon>Psathyrellaceae</taxon>
        <taxon>Candolleomyces</taxon>
    </lineage>
</organism>
<dbReference type="OrthoDB" id="3261081at2759"/>
<dbReference type="AlphaFoldDB" id="A0A4Q2D8F4"/>
<gene>
    <name evidence="2" type="ORF">EST38_g10646</name>
</gene>
<feature type="region of interest" description="Disordered" evidence="1">
    <location>
        <begin position="1"/>
        <end position="21"/>
    </location>
</feature>
<keyword evidence="3" id="KW-1185">Reference proteome</keyword>
<evidence type="ECO:0000256" key="1">
    <source>
        <dbReference type="SAM" id="MobiDB-lite"/>
    </source>
</evidence>